<evidence type="ECO:0000256" key="1">
    <source>
        <dbReference type="ARBA" id="ARBA00022741"/>
    </source>
</evidence>
<dbReference type="GO" id="GO:0005524">
    <property type="term" value="F:ATP binding"/>
    <property type="evidence" value="ECO:0007669"/>
    <property type="project" value="UniProtKB-KW"/>
</dbReference>
<dbReference type="GO" id="GO:0006281">
    <property type="term" value="P:DNA repair"/>
    <property type="evidence" value="ECO:0007669"/>
    <property type="project" value="UniProtKB-KW"/>
</dbReference>
<dbReference type="SUPFAM" id="SSF52540">
    <property type="entry name" value="P-loop containing nucleoside triphosphate hydrolases"/>
    <property type="match status" value="2"/>
</dbReference>
<protein>
    <submittedName>
        <fullName evidence="10">ATP-dependent DNA helicase RecG</fullName>
        <ecNumber evidence="10">3.6.4.12</ecNumber>
    </submittedName>
</protein>
<dbReference type="Gene3D" id="2.40.50.140">
    <property type="entry name" value="Nucleic acid-binding proteins"/>
    <property type="match status" value="1"/>
</dbReference>
<dbReference type="GO" id="GO:0003677">
    <property type="term" value="F:DNA binding"/>
    <property type="evidence" value="ECO:0007669"/>
    <property type="project" value="UniProtKB-KW"/>
</dbReference>
<name>A0A9D1W1H4_9FIRM</name>
<reference evidence="10" key="2">
    <citation type="submission" date="2021-04" db="EMBL/GenBank/DDBJ databases">
        <authorList>
            <person name="Gilroy R."/>
        </authorList>
    </citation>
    <scope>NUCLEOTIDE SEQUENCE</scope>
    <source>
        <strain evidence="10">2189</strain>
    </source>
</reference>
<dbReference type="Proteomes" id="UP000886847">
    <property type="component" value="Unassembled WGS sequence"/>
</dbReference>
<evidence type="ECO:0000259" key="8">
    <source>
        <dbReference type="PROSITE" id="PS51192"/>
    </source>
</evidence>
<evidence type="ECO:0000256" key="6">
    <source>
        <dbReference type="ARBA" id="ARBA00023125"/>
    </source>
</evidence>
<reference evidence="10" key="1">
    <citation type="journal article" date="2021" name="PeerJ">
        <title>Extensive microbial diversity within the chicken gut microbiome revealed by metagenomics and culture.</title>
        <authorList>
            <person name="Gilroy R."/>
            <person name="Ravi A."/>
            <person name="Getino M."/>
            <person name="Pursley I."/>
            <person name="Horton D.L."/>
            <person name="Alikhan N.F."/>
            <person name="Baker D."/>
            <person name="Gharbi K."/>
            <person name="Hall N."/>
            <person name="Watson M."/>
            <person name="Adriaenssens E.M."/>
            <person name="Foster-Nyarko E."/>
            <person name="Jarju S."/>
            <person name="Secka A."/>
            <person name="Antonio M."/>
            <person name="Oren A."/>
            <person name="Chaudhuri R.R."/>
            <person name="La Ragione R."/>
            <person name="Hildebrand F."/>
            <person name="Pallen M.J."/>
        </authorList>
    </citation>
    <scope>NUCLEOTIDE SEQUENCE</scope>
    <source>
        <strain evidence="10">2189</strain>
    </source>
</reference>
<organism evidence="10 11">
    <name type="scientific">Candidatus Borkfalkia faecavium</name>
    <dbReference type="NCBI Taxonomy" id="2838508"/>
    <lineage>
        <taxon>Bacteria</taxon>
        <taxon>Bacillati</taxon>
        <taxon>Bacillota</taxon>
        <taxon>Clostridia</taxon>
        <taxon>Christensenellales</taxon>
        <taxon>Christensenellaceae</taxon>
        <taxon>Candidatus Borkfalkia</taxon>
    </lineage>
</organism>
<accession>A0A9D1W1H4</accession>
<evidence type="ECO:0000256" key="4">
    <source>
        <dbReference type="ARBA" id="ARBA00022806"/>
    </source>
</evidence>
<dbReference type="AlphaFoldDB" id="A0A9D1W1H4"/>
<evidence type="ECO:0000313" key="11">
    <source>
        <dbReference type="Proteomes" id="UP000886847"/>
    </source>
</evidence>
<dbReference type="InterPro" id="IPR011545">
    <property type="entry name" value="DEAD/DEAH_box_helicase_dom"/>
</dbReference>
<dbReference type="SMART" id="SM00487">
    <property type="entry name" value="DEXDc"/>
    <property type="match status" value="1"/>
</dbReference>
<dbReference type="InterPro" id="IPR027417">
    <property type="entry name" value="P-loop_NTPase"/>
</dbReference>
<dbReference type="SUPFAM" id="SSF50249">
    <property type="entry name" value="Nucleic acid-binding proteins"/>
    <property type="match status" value="1"/>
</dbReference>
<evidence type="ECO:0000256" key="7">
    <source>
        <dbReference type="ARBA" id="ARBA00023204"/>
    </source>
</evidence>
<dbReference type="Gene3D" id="3.40.50.300">
    <property type="entry name" value="P-loop containing nucleotide triphosphate hydrolases"/>
    <property type="match status" value="2"/>
</dbReference>
<dbReference type="NCBIfam" id="NF008165">
    <property type="entry name" value="PRK10917.1-3"/>
    <property type="match status" value="1"/>
</dbReference>
<feature type="domain" description="Helicase ATP-binding" evidence="8">
    <location>
        <begin position="288"/>
        <end position="447"/>
    </location>
</feature>
<dbReference type="InterPro" id="IPR033454">
    <property type="entry name" value="RecG_wedge"/>
</dbReference>
<keyword evidence="3 10" id="KW-0378">Hydrolase</keyword>
<keyword evidence="1" id="KW-0547">Nucleotide-binding</keyword>
<sequence length="691" mass="77217">MFLRLIKGDGDPFGRMEERAVTSLRDLKGISEKREKELNKLNIFTAEDLVRYYPRAYLDLTQQVRLSSCYHNDTALIACRVVSPPQAVYNGRRSFVKVWCEQEGERFSAVWFNMPYVRSNLRAGEEYLFYGRVQNKYGMGAPSMVNPSFELREKNFRLKGIVPVYGLKGSLTQRVVRDAVQDALRRCMPASAVPPSLIQKYALPPLAKAYKDIHAPASMAAKDEAAERIALEEYFVLISAFHYIKGGKDDARSFRYACTAQEVAAFARRFPFEFTPGQKAAVNDIYENCRSPHRMNRLLQGDVGSGKTAVALCGIYMAAKSGYQAAFLAPTEVLAAQNFALVQRYLPEYKAAFLAGSTPAKEKREIKRALEAGEISIVCGTHAVLQEDVRPQKLAFCVCDEQHRFGVAQRSALNEKGAGADMLVMSATPIPRTLSLIFYGDLDISTIKDKPVSRAPVVTAIVPSRRYDDMLEYIGREAAKGNQSYFVCPKIEGDEEGSVMSVTELYDELKNRLPRVRFALLHGKMKDKEKAQVMEDFKAKKYDCLVSTTVIEVGVDVPDATIMVIYNAERFGLSQLHQLRGRVGRGSRQSYCFLLSGAETEEARARLAVIKNSTDGFAIAEKDLEMRGGGDFLGTRQSGKMLSEIRNLRYPSSVIFEAKKLADEAVGCRDAAALRELALKKYESLQDVVLN</sequence>
<evidence type="ECO:0000259" key="9">
    <source>
        <dbReference type="PROSITE" id="PS51194"/>
    </source>
</evidence>
<keyword evidence="4 10" id="KW-0347">Helicase</keyword>
<dbReference type="GO" id="GO:0003678">
    <property type="term" value="F:DNA helicase activity"/>
    <property type="evidence" value="ECO:0007669"/>
    <property type="project" value="UniProtKB-EC"/>
</dbReference>
<gene>
    <name evidence="10" type="primary">recG</name>
    <name evidence="10" type="ORF">H9851_05115</name>
</gene>
<keyword evidence="7" id="KW-0234">DNA repair</keyword>
<dbReference type="InterPro" id="IPR014001">
    <property type="entry name" value="Helicase_ATP-bd"/>
</dbReference>
<dbReference type="Pfam" id="PF00271">
    <property type="entry name" value="Helicase_C"/>
    <property type="match status" value="1"/>
</dbReference>
<dbReference type="InterPro" id="IPR012340">
    <property type="entry name" value="NA-bd_OB-fold"/>
</dbReference>
<dbReference type="GO" id="GO:0016787">
    <property type="term" value="F:hydrolase activity"/>
    <property type="evidence" value="ECO:0007669"/>
    <property type="project" value="UniProtKB-KW"/>
</dbReference>
<evidence type="ECO:0000256" key="3">
    <source>
        <dbReference type="ARBA" id="ARBA00022801"/>
    </source>
</evidence>
<dbReference type="CDD" id="cd04488">
    <property type="entry name" value="RecG_wedge_OBF"/>
    <property type="match status" value="1"/>
</dbReference>
<comment type="caution">
    <text evidence="10">The sequence shown here is derived from an EMBL/GenBank/DDBJ whole genome shotgun (WGS) entry which is preliminary data.</text>
</comment>
<keyword evidence="5" id="KW-0067">ATP-binding</keyword>
<dbReference type="PANTHER" id="PTHR47964:SF1">
    <property type="entry name" value="ATP-DEPENDENT DNA HELICASE HOMOLOG RECG, CHLOROPLASTIC"/>
    <property type="match status" value="1"/>
</dbReference>
<keyword evidence="6" id="KW-0238">DNA-binding</keyword>
<dbReference type="Pfam" id="PF00270">
    <property type="entry name" value="DEAD"/>
    <property type="match status" value="1"/>
</dbReference>
<dbReference type="EMBL" id="DXEW01000026">
    <property type="protein sequence ID" value="HIX50644.1"/>
    <property type="molecule type" value="Genomic_DNA"/>
</dbReference>
<dbReference type="EC" id="3.6.4.12" evidence="10"/>
<keyword evidence="2" id="KW-0227">DNA damage</keyword>
<feature type="domain" description="Helicase C-terminal" evidence="9">
    <location>
        <begin position="466"/>
        <end position="625"/>
    </location>
</feature>
<dbReference type="SMART" id="SM00490">
    <property type="entry name" value="HELICc"/>
    <property type="match status" value="1"/>
</dbReference>
<proteinExistence type="predicted"/>
<evidence type="ECO:0000313" key="10">
    <source>
        <dbReference type="EMBL" id="HIX50644.1"/>
    </source>
</evidence>
<dbReference type="Pfam" id="PF17191">
    <property type="entry name" value="RecG_wedge"/>
    <property type="match status" value="1"/>
</dbReference>
<dbReference type="PANTHER" id="PTHR47964">
    <property type="entry name" value="ATP-DEPENDENT DNA HELICASE HOMOLOG RECG, CHLOROPLASTIC"/>
    <property type="match status" value="1"/>
</dbReference>
<dbReference type="PROSITE" id="PS51194">
    <property type="entry name" value="HELICASE_CTER"/>
    <property type="match status" value="1"/>
</dbReference>
<dbReference type="PROSITE" id="PS51192">
    <property type="entry name" value="HELICASE_ATP_BIND_1"/>
    <property type="match status" value="1"/>
</dbReference>
<evidence type="ECO:0000256" key="2">
    <source>
        <dbReference type="ARBA" id="ARBA00022763"/>
    </source>
</evidence>
<evidence type="ECO:0000256" key="5">
    <source>
        <dbReference type="ARBA" id="ARBA00022840"/>
    </source>
</evidence>
<dbReference type="InterPro" id="IPR001650">
    <property type="entry name" value="Helicase_C-like"/>
</dbReference>
<dbReference type="InterPro" id="IPR047112">
    <property type="entry name" value="RecG/Mfd"/>
</dbReference>